<gene>
    <name evidence="7" type="ORF">SAMN05421783_109179</name>
</gene>
<proteinExistence type="inferred from homology"/>
<dbReference type="Gene3D" id="3.60.120.10">
    <property type="entry name" value="Anthranilate synthase"/>
    <property type="match status" value="1"/>
</dbReference>
<comment type="catalytic activity">
    <reaction evidence="1">
        <text>chorismate = isochorismate</text>
        <dbReference type="Rhea" id="RHEA:18985"/>
        <dbReference type="ChEBI" id="CHEBI:29748"/>
        <dbReference type="ChEBI" id="CHEBI:29780"/>
        <dbReference type="EC" id="5.4.4.2"/>
    </reaction>
</comment>
<dbReference type="GO" id="GO:0008909">
    <property type="term" value="F:isochorismate synthase activity"/>
    <property type="evidence" value="ECO:0007669"/>
    <property type="project" value="UniProtKB-EC"/>
</dbReference>
<accession>A0A1H2WY54</accession>
<evidence type="ECO:0000256" key="5">
    <source>
        <dbReference type="ARBA" id="ARBA00041564"/>
    </source>
</evidence>
<dbReference type="RefSeq" id="WP_093031855.1">
    <property type="nucleotide sequence ID" value="NZ_FNNZ01000009.1"/>
</dbReference>
<dbReference type="PANTHER" id="PTHR42839">
    <property type="entry name" value="ISOCHORISMATE SYNTHASE ENTC"/>
    <property type="match status" value="1"/>
</dbReference>
<dbReference type="Pfam" id="PF00425">
    <property type="entry name" value="Chorismate_bind"/>
    <property type="match status" value="1"/>
</dbReference>
<feature type="domain" description="Chorismate-utilising enzyme C-terminal" evidence="6">
    <location>
        <begin position="199"/>
        <end position="451"/>
    </location>
</feature>
<dbReference type="STRING" id="1058.SAMN05421783_109179"/>
<dbReference type="AlphaFoldDB" id="A0A1H2WY54"/>
<dbReference type="InterPro" id="IPR015890">
    <property type="entry name" value="Chorismate_C"/>
</dbReference>
<dbReference type="PANTHER" id="PTHR42839:SF2">
    <property type="entry name" value="ISOCHORISMATE SYNTHASE ENTC"/>
    <property type="match status" value="1"/>
</dbReference>
<evidence type="ECO:0000256" key="2">
    <source>
        <dbReference type="ARBA" id="ARBA00005297"/>
    </source>
</evidence>
<keyword evidence="8" id="KW-1185">Reference proteome</keyword>
<dbReference type="NCBIfam" id="TIGR00543">
    <property type="entry name" value="isochor_syn"/>
    <property type="match status" value="1"/>
</dbReference>
<evidence type="ECO:0000256" key="1">
    <source>
        <dbReference type="ARBA" id="ARBA00000799"/>
    </source>
</evidence>
<dbReference type="Proteomes" id="UP000198816">
    <property type="component" value="Unassembled WGS sequence"/>
</dbReference>
<evidence type="ECO:0000313" key="7">
    <source>
        <dbReference type="EMBL" id="SDW85446.1"/>
    </source>
</evidence>
<dbReference type="InterPro" id="IPR004561">
    <property type="entry name" value="IsoChor_synthase"/>
</dbReference>
<keyword evidence="4" id="KW-0413">Isomerase</keyword>
<name>A0A1H2WY54_THIRO</name>
<sequence>MLAPLKTLEQILARLAETIDNLPLTRSEGFVSLVLELPQALAIAPEIPGPQFQFAHNHRGEVRAGYGIAGEWTAQGEGRLQTLRTAAKRMSAHWEHLDPDETGFSGFAMLGFASSPVPDAPAEPDTLPNALLWLPELALSSRAGQAAVILSTALPVARDELFARWKARLEQIIPRLNQPALDPLTPARLDQGPTEPDAARWQDLVVSALEQIEQAHLEKVVVCRRLRLQGRRRFDLTRLNAALAYLFPSCQVVTIRRHATSFVAATPERLFTQQRDRIEVDAIAGTVCRAASADRDAALTSALQTSRKNLHEHMVVVDAVTDALGHCSRRIEPPDGPRVMQLNNAQHLWSLVRAELDPGMDVFQLAELLHPTPATNGHPCELARAWLRRSETIRRGWYTGAAGIIEPDLTGELWVLLRCAEIHESTADLYAGAGIVAGSDPDSEWQETEHKLAAMSTALQFA</sequence>
<dbReference type="OrthoDB" id="9806579at2"/>
<organism evidence="7 8">
    <name type="scientific">Thiocapsa roseopersicina</name>
    <dbReference type="NCBI Taxonomy" id="1058"/>
    <lineage>
        <taxon>Bacteria</taxon>
        <taxon>Pseudomonadati</taxon>
        <taxon>Pseudomonadota</taxon>
        <taxon>Gammaproteobacteria</taxon>
        <taxon>Chromatiales</taxon>
        <taxon>Chromatiaceae</taxon>
        <taxon>Thiocapsa</taxon>
    </lineage>
</organism>
<evidence type="ECO:0000259" key="6">
    <source>
        <dbReference type="Pfam" id="PF00425"/>
    </source>
</evidence>
<reference evidence="8" key="1">
    <citation type="submission" date="2016-10" db="EMBL/GenBank/DDBJ databases">
        <authorList>
            <person name="Varghese N."/>
            <person name="Submissions S."/>
        </authorList>
    </citation>
    <scope>NUCLEOTIDE SEQUENCE [LARGE SCALE GENOMIC DNA]</scope>
    <source>
        <strain evidence="8">DSM 217</strain>
    </source>
</reference>
<evidence type="ECO:0000256" key="3">
    <source>
        <dbReference type="ARBA" id="ARBA00012824"/>
    </source>
</evidence>
<protein>
    <recommendedName>
        <fullName evidence="3">isochorismate synthase</fullName>
        <ecNumber evidence="3">5.4.4.2</ecNumber>
    </recommendedName>
    <alternativeName>
        <fullName evidence="5">Isochorismate mutase</fullName>
    </alternativeName>
</protein>
<dbReference type="EC" id="5.4.4.2" evidence="3"/>
<dbReference type="EMBL" id="FNNZ01000009">
    <property type="protein sequence ID" value="SDW85446.1"/>
    <property type="molecule type" value="Genomic_DNA"/>
</dbReference>
<evidence type="ECO:0000313" key="8">
    <source>
        <dbReference type="Proteomes" id="UP000198816"/>
    </source>
</evidence>
<dbReference type="InterPro" id="IPR005801">
    <property type="entry name" value="ADC_synthase"/>
</dbReference>
<comment type="similarity">
    <text evidence="2">Belongs to the isochorismate synthase family.</text>
</comment>
<evidence type="ECO:0000256" key="4">
    <source>
        <dbReference type="ARBA" id="ARBA00023235"/>
    </source>
</evidence>
<dbReference type="SUPFAM" id="SSF56322">
    <property type="entry name" value="ADC synthase"/>
    <property type="match status" value="1"/>
</dbReference>